<dbReference type="Proteomes" id="UP001501407">
    <property type="component" value="Unassembled WGS sequence"/>
</dbReference>
<organism evidence="1 2">
    <name type="scientific">Microbacterium yannicii</name>
    <dbReference type="NCBI Taxonomy" id="671622"/>
    <lineage>
        <taxon>Bacteria</taxon>
        <taxon>Bacillati</taxon>
        <taxon>Actinomycetota</taxon>
        <taxon>Actinomycetes</taxon>
        <taxon>Micrococcales</taxon>
        <taxon>Microbacteriaceae</taxon>
        <taxon>Microbacterium</taxon>
    </lineage>
</organism>
<keyword evidence="2" id="KW-1185">Reference proteome</keyword>
<dbReference type="RefSeq" id="WP_206687325.1">
    <property type="nucleotide sequence ID" value="NZ_JADIJF010000001.1"/>
</dbReference>
<reference evidence="2" key="1">
    <citation type="journal article" date="2019" name="Int. J. Syst. Evol. Microbiol.">
        <title>The Global Catalogue of Microorganisms (GCM) 10K type strain sequencing project: providing services to taxonomists for standard genome sequencing and annotation.</title>
        <authorList>
            <consortium name="The Broad Institute Genomics Platform"/>
            <consortium name="The Broad Institute Genome Sequencing Center for Infectious Disease"/>
            <person name="Wu L."/>
            <person name="Ma J."/>
        </authorList>
    </citation>
    <scope>NUCLEOTIDE SEQUENCE [LARGE SCALE GENOMIC DNA]</scope>
    <source>
        <strain evidence="2">JCM 18959</strain>
    </source>
</reference>
<evidence type="ECO:0000313" key="2">
    <source>
        <dbReference type="Proteomes" id="UP001501407"/>
    </source>
</evidence>
<dbReference type="EMBL" id="BAABKZ010000001">
    <property type="protein sequence ID" value="GAA5090754.1"/>
    <property type="molecule type" value="Genomic_DNA"/>
</dbReference>
<comment type="caution">
    <text evidence="1">The sequence shown here is derived from an EMBL/GenBank/DDBJ whole genome shotgun (WGS) entry which is preliminary data.</text>
</comment>
<protein>
    <recommendedName>
        <fullName evidence="3">CBS domain-containing protein</fullName>
    </recommendedName>
</protein>
<gene>
    <name evidence="1" type="ORF">GCM10025760_16830</name>
</gene>
<proteinExistence type="predicted"/>
<name>A0ABP9M7L9_9MICO</name>
<evidence type="ECO:0000313" key="1">
    <source>
        <dbReference type="EMBL" id="GAA5090754.1"/>
    </source>
</evidence>
<accession>A0ABP9M7L9</accession>
<sequence length="241" mass="26623">MADDHSRAARFLDSFHRVESLLAARMSNETQRLTFYELVRRSKDLTDQQKNRLRDVGDLRNAIVHAPGGWGQNPIADPREDIVSWLETQAELIERPPLVLTTLKLQPPRVLDSNADLIVFLDEVRDHDFSQSPVRLPNGDLGLITTNAVTRWIASGYDEGVGVALDQAEIADVLTFVEAEDQLVVKPRNLRVVEAVRLFAGALKGSIPAAIVLTEDGKPEHKPIGICARADVAELLQALGV</sequence>
<evidence type="ECO:0008006" key="3">
    <source>
        <dbReference type="Google" id="ProtNLM"/>
    </source>
</evidence>